<comment type="caution">
    <text evidence="1">The sequence shown here is derived from an EMBL/GenBank/DDBJ whole genome shotgun (WGS) entry which is preliminary data.</text>
</comment>
<evidence type="ECO:0000313" key="1">
    <source>
        <dbReference type="EMBL" id="TPP60646.1"/>
    </source>
</evidence>
<proteinExistence type="predicted"/>
<evidence type="ECO:0000313" key="2">
    <source>
        <dbReference type="Proteomes" id="UP000316759"/>
    </source>
</evidence>
<dbReference type="EMBL" id="SUNJ01009157">
    <property type="protein sequence ID" value="TPP60646.1"/>
    <property type="molecule type" value="Genomic_DNA"/>
</dbReference>
<dbReference type="AlphaFoldDB" id="A0A504YJV7"/>
<dbReference type="Proteomes" id="UP000316759">
    <property type="component" value="Unassembled WGS sequence"/>
</dbReference>
<accession>A0A504YJV7</accession>
<sequence>MWMHVDLAPATLVGTESPTGKRKTIPLAKQSDHACKVPPAQQNTDNITIANINIVTDTTTSNPPPCRFITTVNLLCESTPVTSTQLIPVTNNKLKIWLHFKKMFQIDVELSSNTCTTAQTRCGCTSTWPPATLVGTESPTGKGKTIPPCQAITTTPCQNVPPPASKTTDNITIANINIVTDTTTSNPPPCRFITTVNLLCESTPVTSTQLIPVTTSKLKI</sequence>
<reference evidence="1 2" key="1">
    <citation type="submission" date="2019-04" db="EMBL/GenBank/DDBJ databases">
        <title>Annotation for the trematode Fasciola gigantica.</title>
        <authorList>
            <person name="Choi Y.-J."/>
        </authorList>
    </citation>
    <scope>NUCLEOTIDE SEQUENCE [LARGE SCALE GENOMIC DNA]</scope>
    <source>
        <strain evidence="1">Uganda_cow_1</strain>
    </source>
</reference>
<keyword evidence="2" id="KW-1185">Reference proteome</keyword>
<protein>
    <submittedName>
        <fullName evidence="1">Uncharacterized protein</fullName>
    </submittedName>
</protein>
<organism evidence="1 2">
    <name type="scientific">Fasciola gigantica</name>
    <name type="common">Giant liver fluke</name>
    <dbReference type="NCBI Taxonomy" id="46835"/>
    <lineage>
        <taxon>Eukaryota</taxon>
        <taxon>Metazoa</taxon>
        <taxon>Spiralia</taxon>
        <taxon>Lophotrochozoa</taxon>
        <taxon>Platyhelminthes</taxon>
        <taxon>Trematoda</taxon>
        <taxon>Digenea</taxon>
        <taxon>Plagiorchiida</taxon>
        <taxon>Echinostomata</taxon>
        <taxon>Echinostomatoidea</taxon>
        <taxon>Fasciolidae</taxon>
        <taxon>Fasciola</taxon>
    </lineage>
</organism>
<gene>
    <name evidence="1" type="ORF">FGIG_10841</name>
</gene>
<name>A0A504YJV7_FASGI</name>